<name>A0A9P0EP17_9HYPO</name>
<dbReference type="SUPFAM" id="SSF53067">
    <property type="entry name" value="Actin-like ATPase domain"/>
    <property type="match status" value="2"/>
</dbReference>
<comment type="similarity">
    <text evidence="5">Belongs to the acetokinase family.</text>
</comment>
<comment type="caution">
    <text evidence="5">Lacks conserved residue(s) required for the propagation of feature annotation.</text>
</comment>
<keyword evidence="5" id="KW-0460">Magnesium</keyword>
<feature type="binding site" evidence="5">
    <location>
        <position position="396"/>
    </location>
    <ligand>
        <name>Mg(2+)</name>
        <dbReference type="ChEBI" id="CHEBI:18420"/>
    </ligand>
</feature>
<proteinExistence type="inferred from homology"/>
<organism evidence="6 7">
    <name type="scientific">Clonostachys solani</name>
    <dbReference type="NCBI Taxonomy" id="160281"/>
    <lineage>
        <taxon>Eukaryota</taxon>
        <taxon>Fungi</taxon>
        <taxon>Dikarya</taxon>
        <taxon>Ascomycota</taxon>
        <taxon>Pezizomycotina</taxon>
        <taxon>Sordariomycetes</taxon>
        <taxon>Hypocreomycetidae</taxon>
        <taxon>Hypocreales</taxon>
        <taxon>Bionectriaceae</taxon>
        <taxon>Clonostachys</taxon>
    </lineage>
</organism>
<keyword evidence="1 5" id="KW-0808">Transferase</keyword>
<dbReference type="EMBL" id="CABFOC020000058">
    <property type="protein sequence ID" value="CAH0055689.1"/>
    <property type="molecule type" value="Genomic_DNA"/>
</dbReference>
<keyword evidence="5" id="KW-0479">Metal-binding</keyword>
<dbReference type="GO" id="GO:0000287">
    <property type="term" value="F:magnesium ion binding"/>
    <property type="evidence" value="ECO:0007669"/>
    <property type="project" value="UniProtKB-UniRule"/>
</dbReference>
<dbReference type="InterPro" id="IPR000890">
    <property type="entry name" value="Aliphatic_acid_kin_short-chain"/>
</dbReference>
<dbReference type="Gene3D" id="3.30.420.40">
    <property type="match status" value="2"/>
</dbReference>
<protein>
    <recommendedName>
        <fullName evidence="5">Probable acetate kinase</fullName>
        <ecNumber evidence="5">2.7.2.1</ecNumber>
    </recommendedName>
    <alternativeName>
        <fullName evidence="5">Acetokinase</fullName>
    </alternativeName>
</protein>
<feature type="site" description="Transition state stabilizer" evidence="5">
    <location>
        <position position="186"/>
    </location>
</feature>
<evidence type="ECO:0000256" key="2">
    <source>
        <dbReference type="ARBA" id="ARBA00022741"/>
    </source>
</evidence>
<evidence type="ECO:0000256" key="3">
    <source>
        <dbReference type="ARBA" id="ARBA00022777"/>
    </source>
</evidence>
<dbReference type="PRINTS" id="PR00471">
    <property type="entry name" value="ACETATEKNASE"/>
</dbReference>
<feature type="binding site" evidence="5">
    <location>
        <position position="8"/>
    </location>
    <ligand>
        <name>Mg(2+)</name>
        <dbReference type="ChEBI" id="CHEBI:18420"/>
    </ligand>
</feature>
<feature type="active site" description="Proton donor/acceptor" evidence="5">
    <location>
        <position position="154"/>
    </location>
</feature>
<dbReference type="Proteomes" id="UP000775872">
    <property type="component" value="Unassembled WGS sequence"/>
</dbReference>
<comment type="caution">
    <text evidence="6">The sequence shown here is derived from an EMBL/GenBank/DDBJ whole genome shotgun (WGS) entry which is preliminary data.</text>
</comment>
<dbReference type="HAMAP" id="MF_00020">
    <property type="entry name" value="Acetate_kinase"/>
    <property type="match status" value="1"/>
</dbReference>
<evidence type="ECO:0000256" key="4">
    <source>
        <dbReference type="ARBA" id="ARBA00022840"/>
    </source>
</evidence>
<dbReference type="GO" id="GO:0006085">
    <property type="term" value="P:acetyl-CoA biosynthetic process"/>
    <property type="evidence" value="ECO:0007669"/>
    <property type="project" value="UniProtKB-UniRule"/>
</dbReference>
<dbReference type="InterPro" id="IPR004372">
    <property type="entry name" value="Ac/propionate_kinase"/>
</dbReference>
<reference evidence="6" key="1">
    <citation type="submission" date="2021-10" db="EMBL/GenBank/DDBJ databases">
        <authorList>
            <person name="Piombo E."/>
        </authorList>
    </citation>
    <scope>NUCLEOTIDE SEQUENCE</scope>
</reference>
<gene>
    <name evidence="6" type="ORF">CSOL1703_00017793</name>
</gene>
<keyword evidence="7" id="KW-1185">Reference proteome</keyword>
<comment type="cofactor">
    <cofactor evidence="5">
        <name>Mg(2+)</name>
        <dbReference type="ChEBI" id="CHEBI:18420"/>
    </cofactor>
</comment>
<dbReference type="GO" id="GO:0006083">
    <property type="term" value="P:acetate metabolic process"/>
    <property type="evidence" value="ECO:0007669"/>
    <property type="project" value="TreeGrafter"/>
</dbReference>
<dbReference type="InterPro" id="IPR043129">
    <property type="entry name" value="ATPase_NBD"/>
</dbReference>
<feature type="site" description="Transition state stabilizer" evidence="5">
    <location>
        <position position="247"/>
    </location>
</feature>
<dbReference type="PROSITE" id="PS01076">
    <property type="entry name" value="ACETATE_KINASE_2"/>
    <property type="match status" value="1"/>
</dbReference>
<dbReference type="PIRSF" id="PIRSF000722">
    <property type="entry name" value="Acetate_prop_kin"/>
    <property type="match status" value="1"/>
</dbReference>
<dbReference type="OrthoDB" id="67445at2759"/>
<dbReference type="Pfam" id="PF00871">
    <property type="entry name" value="Acetate_kinase"/>
    <property type="match status" value="1"/>
</dbReference>
<feature type="binding site" evidence="5">
    <location>
        <position position="15"/>
    </location>
    <ligand>
        <name>ATP</name>
        <dbReference type="ChEBI" id="CHEBI:30616"/>
    </ligand>
</feature>
<evidence type="ECO:0000313" key="7">
    <source>
        <dbReference type="Proteomes" id="UP000775872"/>
    </source>
</evidence>
<evidence type="ECO:0000313" key="6">
    <source>
        <dbReference type="EMBL" id="CAH0055689.1"/>
    </source>
</evidence>
<evidence type="ECO:0000256" key="5">
    <source>
        <dbReference type="HAMAP-Rule" id="MF_03131"/>
    </source>
</evidence>
<keyword evidence="3 5" id="KW-0418">Kinase</keyword>
<dbReference type="AlphaFoldDB" id="A0A9P0EP17"/>
<dbReference type="EC" id="2.7.2.1" evidence="5"/>
<evidence type="ECO:0000256" key="1">
    <source>
        <dbReference type="ARBA" id="ARBA00022679"/>
    </source>
</evidence>
<keyword evidence="4 5" id="KW-0067">ATP-binding</keyword>
<keyword evidence="2 5" id="KW-0547">Nucleotide-binding</keyword>
<accession>A0A9P0EP17</accession>
<dbReference type="NCBIfam" id="TIGR00016">
    <property type="entry name" value="ackA"/>
    <property type="match status" value="1"/>
</dbReference>
<dbReference type="InterPro" id="IPR023865">
    <property type="entry name" value="Aliphatic_acid_kinase_CS"/>
</dbReference>
<dbReference type="GO" id="GO:0008776">
    <property type="term" value="F:acetate kinase activity"/>
    <property type="evidence" value="ECO:0007669"/>
    <property type="project" value="UniProtKB-UniRule"/>
</dbReference>
<comment type="pathway">
    <text evidence="5">Metabolic intermediate biosynthesis; acetyl-CoA biosynthesis; acetyl-CoA from acetate: step 1/2.</text>
</comment>
<feature type="binding site" evidence="5">
    <location>
        <position position="98"/>
    </location>
    <ligand>
        <name>substrate</name>
    </ligand>
</feature>
<feature type="binding site" evidence="5">
    <location>
        <begin position="214"/>
        <end position="218"/>
    </location>
    <ligand>
        <name>ATP</name>
        <dbReference type="ChEBI" id="CHEBI:30616"/>
    </ligand>
</feature>
<sequence length="412" mass="44269">MKIIFAINAGSSSLKISVYSAEDRNATPREIANAQVVGLTSPSTKLTYTRGNENIYKNHQVTAESQDDAFSILLDTLLGDEKLDEVRSKSDIAITCHRIVHGGKYESAQIITKDTYHHIEALSDLAPLHNGAALGIVESCIRKLPDTTNIACFDTQFHMSLPPHVYTYPINQERARKNGLRKYGFHGLSYSFITRSVAKFLQKDVSQLNIIALHLGSGASACAIKGGKSWDTSMGLTPLSGLPGATRSGSVDPSDVGKLSPASTEKLHISKAEQILNKESGLSALTGTADFAAIAGADRAEHPQHALAFDLFVDRVSAFIGSYYVSLEGKVDALVFAGGIGEKSSRFRSAVVSSTACLGFAISDASNDSISTKGSVTQDISSEDSRSKVLVCQTDEQIEMACMCHSKDELWN</sequence>
<dbReference type="PANTHER" id="PTHR21060">
    <property type="entry name" value="ACETATE KINASE"/>
    <property type="match status" value="1"/>
</dbReference>
<dbReference type="PANTHER" id="PTHR21060:SF15">
    <property type="entry name" value="ACETATE KINASE-RELATED"/>
    <property type="match status" value="1"/>
</dbReference>
<dbReference type="GO" id="GO:0005524">
    <property type="term" value="F:ATP binding"/>
    <property type="evidence" value="ECO:0007669"/>
    <property type="project" value="UniProtKB-KW"/>
</dbReference>
<comment type="catalytic activity">
    <reaction evidence="5">
        <text>acetate + ATP = acetyl phosphate + ADP</text>
        <dbReference type="Rhea" id="RHEA:11352"/>
        <dbReference type="ChEBI" id="CHEBI:22191"/>
        <dbReference type="ChEBI" id="CHEBI:30089"/>
        <dbReference type="ChEBI" id="CHEBI:30616"/>
        <dbReference type="ChEBI" id="CHEBI:456216"/>
        <dbReference type="EC" id="2.7.2.1"/>
    </reaction>
</comment>